<keyword evidence="2" id="KW-0812">Transmembrane</keyword>
<evidence type="ECO:0000313" key="4">
    <source>
        <dbReference type="Proteomes" id="UP000269591"/>
    </source>
</evidence>
<reference evidence="4" key="1">
    <citation type="submission" date="2018-05" db="EMBL/GenBank/DDBJ databases">
        <title>Genome Sequencing of selected type strains of the family Eggerthellaceae.</title>
        <authorList>
            <person name="Danylec N."/>
            <person name="Stoll D.A."/>
            <person name="Doetsch A."/>
            <person name="Huch M."/>
        </authorList>
    </citation>
    <scope>NUCLEOTIDE SEQUENCE [LARGE SCALE GENOMIC DNA]</scope>
    <source>
        <strain evidence="4">DSM 24851</strain>
    </source>
</reference>
<protein>
    <submittedName>
        <fullName evidence="3">Uncharacterized protein</fullName>
    </submittedName>
</protein>
<organism evidence="3 4">
    <name type="scientific">Slackia equolifaciens</name>
    <dbReference type="NCBI Taxonomy" id="498718"/>
    <lineage>
        <taxon>Bacteria</taxon>
        <taxon>Bacillati</taxon>
        <taxon>Actinomycetota</taxon>
        <taxon>Coriobacteriia</taxon>
        <taxon>Eggerthellales</taxon>
        <taxon>Eggerthellaceae</taxon>
        <taxon>Slackia</taxon>
    </lineage>
</organism>
<evidence type="ECO:0000256" key="1">
    <source>
        <dbReference type="SAM" id="Coils"/>
    </source>
</evidence>
<evidence type="ECO:0000256" key="2">
    <source>
        <dbReference type="SAM" id="Phobius"/>
    </source>
</evidence>
<dbReference type="Gene3D" id="1.20.120.580">
    <property type="entry name" value="bsu32300-like"/>
    <property type="match status" value="1"/>
</dbReference>
<evidence type="ECO:0000313" key="3">
    <source>
        <dbReference type="EMBL" id="RNL41942.1"/>
    </source>
</evidence>
<dbReference type="EMBL" id="QIBX01000001">
    <property type="protein sequence ID" value="RNL41942.1"/>
    <property type="molecule type" value="Genomic_DNA"/>
</dbReference>
<feature type="transmembrane region" description="Helical" evidence="2">
    <location>
        <begin position="26"/>
        <end position="45"/>
    </location>
</feature>
<dbReference type="AlphaFoldDB" id="A0A3N0B4C4"/>
<sequence length="193" mass="20076">MPGMAQPASGKGGPGRSPHTYTTGQVIAFVLVVAVLVAAIAGLIGSNTAREAAQKEHAQLEEELTLQIEQLEQERDELQALYDQAIASGGASAGATSDGPTIEIDVDDTVASARAQLQDAIDSAKAWLDSDAGQAMQGHVRLALQNAIDIASRLIEESGIADPQTYIDAANAITAIIDEETAENAQEAQDAQQ</sequence>
<comment type="caution">
    <text evidence="3">The sequence shown here is derived from an EMBL/GenBank/DDBJ whole genome shotgun (WGS) entry which is preliminary data.</text>
</comment>
<keyword evidence="4" id="KW-1185">Reference proteome</keyword>
<accession>A0A3N0B4C4</accession>
<keyword evidence="2" id="KW-1133">Transmembrane helix</keyword>
<gene>
    <name evidence="3" type="ORF">DMP06_00580</name>
</gene>
<keyword evidence="1" id="KW-0175">Coiled coil</keyword>
<dbReference type="InterPro" id="IPR037038">
    <property type="entry name" value="HepT-like_sf"/>
</dbReference>
<keyword evidence="2" id="KW-0472">Membrane</keyword>
<dbReference type="Proteomes" id="UP000269591">
    <property type="component" value="Unassembled WGS sequence"/>
</dbReference>
<proteinExistence type="predicted"/>
<name>A0A3N0B4C4_9ACTN</name>
<feature type="coiled-coil region" evidence="1">
    <location>
        <begin position="43"/>
        <end position="88"/>
    </location>
</feature>